<dbReference type="EMBL" id="HACA01021669">
    <property type="protein sequence ID" value="CDW39030.1"/>
    <property type="molecule type" value="Transcribed_RNA"/>
</dbReference>
<protein>
    <submittedName>
        <fullName evidence="2">Uncharacterized protein</fullName>
    </submittedName>
</protein>
<feature type="non-terminal residue" evidence="2">
    <location>
        <position position="1"/>
    </location>
</feature>
<evidence type="ECO:0000313" key="2">
    <source>
        <dbReference type="EMBL" id="CDW39030.1"/>
    </source>
</evidence>
<name>A0A0K2ULT4_LEPSM</name>
<dbReference type="AlphaFoldDB" id="A0A0K2ULT4"/>
<reference evidence="2" key="1">
    <citation type="submission" date="2014-05" db="EMBL/GenBank/DDBJ databases">
        <authorList>
            <person name="Chronopoulou M."/>
        </authorList>
    </citation>
    <scope>NUCLEOTIDE SEQUENCE</scope>
    <source>
        <tissue evidence="2">Whole organism</tissue>
    </source>
</reference>
<organism evidence="2">
    <name type="scientific">Lepeophtheirus salmonis</name>
    <name type="common">Salmon louse</name>
    <name type="synonym">Caligus salmonis</name>
    <dbReference type="NCBI Taxonomy" id="72036"/>
    <lineage>
        <taxon>Eukaryota</taxon>
        <taxon>Metazoa</taxon>
        <taxon>Ecdysozoa</taxon>
        <taxon>Arthropoda</taxon>
        <taxon>Crustacea</taxon>
        <taxon>Multicrustacea</taxon>
        <taxon>Hexanauplia</taxon>
        <taxon>Copepoda</taxon>
        <taxon>Siphonostomatoida</taxon>
        <taxon>Caligidae</taxon>
        <taxon>Lepeophtheirus</taxon>
    </lineage>
</organism>
<proteinExistence type="predicted"/>
<feature type="compositionally biased region" description="Polar residues" evidence="1">
    <location>
        <begin position="1"/>
        <end position="16"/>
    </location>
</feature>
<sequence length="75" mass="8318">IQSTSIHASIQSSPYGSEQGPLPTLTNSCMGISDVLTGFNSVEDRIRQVDLELSQLRTDYEVETQMVREESSKAR</sequence>
<feature type="region of interest" description="Disordered" evidence="1">
    <location>
        <begin position="1"/>
        <end position="22"/>
    </location>
</feature>
<evidence type="ECO:0000256" key="1">
    <source>
        <dbReference type="SAM" id="MobiDB-lite"/>
    </source>
</evidence>
<accession>A0A0K2ULT4</accession>